<dbReference type="EMBL" id="FOZS01000001">
    <property type="protein sequence ID" value="SFS53186.1"/>
    <property type="molecule type" value="Genomic_DNA"/>
</dbReference>
<keyword evidence="1" id="KW-0812">Transmembrane</keyword>
<proteinExistence type="predicted"/>
<keyword evidence="1" id="KW-1133">Transmembrane helix</keyword>
<feature type="transmembrane region" description="Helical" evidence="1">
    <location>
        <begin position="21"/>
        <end position="42"/>
    </location>
</feature>
<gene>
    <name evidence="2" type="ORF">SAMN04488556_1348</name>
</gene>
<dbReference type="Proteomes" id="UP000199199">
    <property type="component" value="Unassembled WGS sequence"/>
</dbReference>
<protein>
    <submittedName>
        <fullName evidence="2">Uncharacterized protein</fullName>
    </submittedName>
</protein>
<keyword evidence="3" id="KW-1185">Reference proteome</keyword>
<accession>A0A1I6QL93</accession>
<sequence length="78" mass="8562">MKEGLKRRLFRFDHEGWNNPWYGFVAAPIVTALGISIGELFGVHLVSSALAEDLIVLLCMVVTIVVGFTGVALIDMSR</sequence>
<organism evidence="2 3">
    <name type="scientific">Halostagnicola kamekurae</name>
    <dbReference type="NCBI Taxonomy" id="619731"/>
    <lineage>
        <taxon>Archaea</taxon>
        <taxon>Methanobacteriati</taxon>
        <taxon>Methanobacteriota</taxon>
        <taxon>Stenosarchaea group</taxon>
        <taxon>Halobacteria</taxon>
        <taxon>Halobacteriales</taxon>
        <taxon>Natrialbaceae</taxon>
        <taxon>Halostagnicola</taxon>
    </lineage>
</organism>
<evidence type="ECO:0000313" key="3">
    <source>
        <dbReference type="Proteomes" id="UP000199199"/>
    </source>
</evidence>
<feature type="transmembrane region" description="Helical" evidence="1">
    <location>
        <begin position="54"/>
        <end position="74"/>
    </location>
</feature>
<dbReference type="RefSeq" id="WP_092902871.1">
    <property type="nucleotide sequence ID" value="NZ_FOZS01000001.1"/>
</dbReference>
<reference evidence="3" key="1">
    <citation type="submission" date="2016-10" db="EMBL/GenBank/DDBJ databases">
        <authorList>
            <person name="Varghese N."/>
            <person name="Submissions S."/>
        </authorList>
    </citation>
    <scope>NUCLEOTIDE SEQUENCE [LARGE SCALE GENOMIC DNA]</scope>
    <source>
        <strain evidence="3">DSM 22427</strain>
    </source>
</reference>
<keyword evidence="1" id="KW-0472">Membrane</keyword>
<name>A0A1I6QL93_9EURY</name>
<evidence type="ECO:0000313" key="2">
    <source>
        <dbReference type="EMBL" id="SFS53186.1"/>
    </source>
</evidence>
<dbReference type="OrthoDB" id="175949at2157"/>
<dbReference type="AlphaFoldDB" id="A0A1I6QL93"/>
<evidence type="ECO:0000256" key="1">
    <source>
        <dbReference type="SAM" id="Phobius"/>
    </source>
</evidence>